<keyword evidence="2" id="KW-0812">Transmembrane</keyword>
<keyword evidence="2" id="KW-0472">Membrane</keyword>
<feature type="region of interest" description="Disordered" evidence="1">
    <location>
        <begin position="32"/>
        <end position="51"/>
    </location>
</feature>
<dbReference type="RefSeq" id="XP_022588035.2">
    <property type="nucleotide sequence ID" value="XM_022735282.2"/>
</dbReference>
<dbReference type="AlphaFoldDB" id="A0A6P5WDC1"/>
<evidence type="ECO:0000313" key="3">
    <source>
        <dbReference type="Proteomes" id="UP000515125"/>
    </source>
</evidence>
<keyword evidence="2" id="KW-1133">Transmembrane helix</keyword>
<feature type="transmembrane region" description="Helical" evidence="2">
    <location>
        <begin position="314"/>
        <end position="337"/>
    </location>
</feature>
<dbReference type="GeneID" id="34622102"/>
<keyword evidence="3" id="KW-1185">Reference proteome</keyword>
<feature type="transmembrane region" description="Helical" evidence="2">
    <location>
        <begin position="228"/>
        <end position="250"/>
    </location>
</feature>
<proteinExistence type="predicted"/>
<evidence type="ECO:0000256" key="2">
    <source>
        <dbReference type="SAM" id="Phobius"/>
    </source>
</evidence>
<feature type="compositionally biased region" description="Basic and acidic residues" evidence="1">
    <location>
        <begin position="586"/>
        <end position="605"/>
    </location>
</feature>
<dbReference type="Proteomes" id="UP000515125">
    <property type="component" value="Unplaced"/>
</dbReference>
<organism evidence="3 4">
    <name type="scientific">Cyclospora cayetanensis</name>
    <dbReference type="NCBI Taxonomy" id="88456"/>
    <lineage>
        <taxon>Eukaryota</taxon>
        <taxon>Sar</taxon>
        <taxon>Alveolata</taxon>
        <taxon>Apicomplexa</taxon>
        <taxon>Conoidasida</taxon>
        <taxon>Coccidia</taxon>
        <taxon>Eucoccidiorida</taxon>
        <taxon>Eimeriorina</taxon>
        <taxon>Eimeriidae</taxon>
        <taxon>Cyclospora</taxon>
    </lineage>
</organism>
<feature type="compositionally biased region" description="Polar residues" evidence="1">
    <location>
        <begin position="606"/>
        <end position="615"/>
    </location>
</feature>
<protein>
    <submittedName>
        <fullName evidence="4">Uncharacterized protein LOC34622102</fullName>
    </submittedName>
</protein>
<gene>
    <name evidence="4" type="primary">LOC34622102</name>
</gene>
<name>A0A6P5WDC1_9EIME</name>
<feature type="region of interest" description="Disordered" evidence="1">
    <location>
        <begin position="549"/>
        <end position="618"/>
    </location>
</feature>
<sequence>MHGGIAAKARKRTFWAELHAEPSGPLFELSRDQSLDMTAERGSGPGSRRMLRSSSTASSLAFVDVAFSDLPLSPDETEDATFNLNDFGAGASLEAAEAPLPAASVARHQHPEAFSRGASMGSALVGTPRPSLASRFFLREFYCGDAQDASPKDVEELSDCRISSASTSCDGHVSSCYSSDAAACGSVGAAREHQRRHPKWTPSPRLSVFAVDPTDGIACPKATAWRMVWSAGLLLLLASMTIAAFSQLMVSCMLRESRGAAGASLEEEGRETSKLSATQWLPTQAAVDGVYVLLVVLSLYRWKSLQPRLRAAVLLRFGGCLCAGLILKLFISVAFGFEYSSQRSSNSGGGSFTYRDTAMLTLRFLGGLALPEDVDGVPGYSRLILSELCVFWLLYTWQRPLLLLQPALLSLVVVILSSVSGLRSVFDAIVSFFIVAVVTVSYHLLLDAAARQLFVKLRAQVGTREVQQQHWLRCKGSPESPPNTALSSPVCFYPSGGFVSHKVCSTLSSWISRLELLEERARYTLHSCGLYLAQQHSVRFVPRMLPSDASFEGPSARPNNQEEGRGLPVASQCPPSEAVAIAEAPASEKEAATGTLVDDRMRCTDTSENEATAQSRYGGCASVGEAENGAERSSAAPMDERAEYRRNVGIISDAFHRRQQMRRKEDPKGLTRRPRNATRDAPRQGLPAFRGRVRKQPHEIDCRFQFFPLTCWPVPLL</sequence>
<feature type="transmembrane region" description="Helical" evidence="2">
    <location>
        <begin position="280"/>
        <end position="302"/>
    </location>
</feature>
<evidence type="ECO:0000313" key="4">
    <source>
        <dbReference type="RefSeq" id="XP_022588035.2"/>
    </source>
</evidence>
<feature type="transmembrane region" description="Helical" evidence="2">
    <location>
        <begin position="402"/>
        <end position="422"/>
    </location>
</feature>
<feature type="region of interest" description="Disordered" evidence="1">
    <location>
        <begin position="659"/>
        <end position="692"/>
    </location>
</feature>
<evidence type="ECO:0000256" key="1">
    <source>
        <dbReference type="SAM" id="MobiDB-lite"/>
    </source>
</evidence>
<accession>A0A6P5WDC1</accession>
<feature type="transmembrane region" description="Helical" evidence="2">
    <location>
        <begin position="428"/>
        <end position="446"/>
    </location>
</feature>
<reference evidence="4" key="1">
    <citation type="submission" date="2025-08" db="UniProtKB">
        <authorList>
            <consortium name="RefSeq"/>
        </authorList>
    </citation>
    <scope>IDENTIFICATION</scope>
</reference>